<dbReference type="InterPro" id="IPR018073">
    <property type="entry name" value="Prot_inh_cystat_CS"/>
</dbReference>
<proteinExistence type="predicted"/>
<evidence type="ECO:0000313" key="6">
    <source>
        <dbReference type="Proteomes" id="UP001634393"/>
    </source>
</evidence>
<dbReference type="Proteomes" id="UP001634393">
    <property type="component" value="Unassembled WGS sequence"/>
</dbReference>
<feature type="transmembrane region" description="Helical" evidence="3">
    <location>
        <begin position="105"/>
        <end position="123"/>
    </location>
</feature>
<dbReference type="SUPFAM" id="SSF54403">
    <property type="entry name" value="Cystatin/monellin"/>
    <property type="match status" value="1"/>
</dbReference>
<evidence type="ECO:0000313" key="5">
    <source>
        <dbReference type="EMBL" id="KAL3833876.1"/>
    </source>
</evidence>
<protein>
    <recommendedName>
        <fullName evidence="4">Cystatin domain-containing protein</fullName>
    </recommendedName>
</protein>
<dbReference type="EMBL" id="JBJXBP010000004">
    <property type="protein sequence ID" value="KAL3833876.1"/>
    <property type="molecule type" value="Genomic_DNA"/>
</dbReference>
<dbReference type="PROSITE" id="PS00287">
    <property type="entry name" value="CYSTATIN"/>
    <property type="match status" value="1"/>
</dbReference>
<dbReference type="PANTHER" id="PTHR47373:SF1">
    <property type="entry name" value="CYSTEINE PROTEINASE INHIBITOR 2"/>
    <property type="match status" value="1"/>
</dbReference>
<accession>A0ABD3TB78</accession>
<dbReference type="InterPro" id="IPR000010">
    <property type="entry name" value="Cystatin_dom"/>
</dbReference>
<reference evidence="5 6" key="1">
    <citation type="submission" date="2024-12" db="EMBL/GenBank/DDBJ databases">
        <title>The unique morphological basis and parallel evolutionary history of personate flowers in Penstemon.</title>
        <authorList>
            <person name="Depatie T.H."/>
            <person name="Wessinger C.A."/>
        </authorList>
    </citation>
    <scope>NUCLEOTIDE SEQUENCE [LARGE SCALE GENOMIC DNA]</scope>
    <source>
        <strain evidence="5">WTNN_2</strain>
        <tissue evidence="5">Leaf</tissue>
    </source>
</reference>
<evidence type="ECO:0000256" key="2">
    <source>
        <dbReference type="ARBA" id="ARBA00022704"/>
    </source>
</evidence>
<keyword evidence="6" id="KW-1185">Reference proteome</keyword>
<keyword evidence="3" id="KW-1133">Transmembrane helix</keyword>
<dbReference type="GO" id="GO:0004869">
    <property type="term" value="F:cysteine-type endopeptidase inhibitor activity"/>
    <property type="evidence" value="ECO:0007669"/>
    <property type="project" value="UniProtKB-KW"/>
</dbReference>
<comment type="caution">
    <text evidence="5">The sequence shown here is derived from an EMBL/GenBank/DDBJ whole genome shotgun (WGS) entry which is preliminary data.</text>
</comment>
<organism evidence="5 6">
    <name type="scientific">Penstemon smallii</name>
    <dbReference type="NCBI Taxonomy" id="265156"/>
    <lineage>
        <taxon>Eukaryota</taxon>
        <taxon>Viridiplantae</taxon>
        <taxon>Streptophyta</taxon>
        <taxon>Embryophyta</taxon>
        <taxon>Tracheophyta</taxon>
        <taxon>Spermatophyta</taxon>
        <taxon>Magnoliopsida</taxon>
        <taxon>eudicotyledons</taxon>
        <taxon>Gunneridae</taxon>
        <taxon>Pentapetalae</taxon>
        <taxon>asterids</taxon>
        <taxon>lamiids</taxon>
        <taxon>Lamiales</taxon>
        <taxon>Plantaginaceae</taxon>
        <taxon>Cheloneae</taxon>
        <taxon>Penstemon</taxon>
    </lineage>
</organism>
<name>A0ABD3TB78_9LAMI</name>
<keyword evidence="1" id="KW-0646">Protease inhibitor</keyword>
<evidence type="ECO:0000259" key="4">
    <source>
        <dbReference type="SMART" id="SM00043"/>
    </source>
</evidence>
<dbReference type="SMART" id="SM00043">
    <property type="entry name" value="CY"/>
    <property type="match status" value="1"/>
</dbReference>
<dbReference type="AlphaFoldDB" id="A0ABD3TB78"/>
<dbReference type="PANTHER" id="PTHR47373">
    <property type="entry name" value="CYSTEINE PROTEINASE INHIBITOR 2"/>
    <property type="match status" value="1"/>
</dbReference>
<dbReference type="InterPro" id="IPR046350">
    <property type="entry name" value="Cystatin_sf"/>
</dbReference>
<evidence type="ECO:0000256" key="1">
    <source>
        <dbReference type="ARBA" id="ARBA00022690"/>
    </source>
</evidence>
<gene>
    <name evidence="5" type="ORF">ACJIZ3_008612</name>
</gene>
<keyword evidence="2" id="KW-0789">Thiol protease inhibitor</keyword>
<dbReference type="Pfam" id="PF16845">
    <property type="entry name" value="SQAPI"/>
    <property type="match status" value="1"/>
</dbReference>
<keyword evidence="3" id="KW-0812">Transmembrane</keyword>
<dbReference type="Gene3D" id="3.10.450.10">
    <property type="match status" value="1"/>
</dbReference>
<evidence type="ECO:0000256" key="3">
    <source>
        <dbReference type="SAM" id="Phobius"/>
    </source>
</evidence>
<sequence>MGEARQYCLEHPLLGVSIRSESNRISVLTWFGSEKWWTVYRTEIFDSVRYKNRPIRFGPLYTELNINPFFTYPILSVAKVQKPCLGCCLKQSISNKEWPVQLVPIHIPLFFFFFFVMASAIGGRIGGRTPIKNVESNKEVQDLGKYCIGEYNRRLRGNDGKLLVFSRVVEAEKQVVSGVKYYLKISAAVHGGGGNTFDAVVLVKSWLHSKELLGFAPAAWVRNLGLNIIKKKKKTSVQPVRFGKPTGFTENRPL</sequence>
<keyword evidence="3" id="KW-0472">Membrane</keyword>
<dbReference type="CDD" id="cd00042">
    <property type="entry name" value="CY"/>
    <property type="match status" value="1"/>
</dbReference>
<feature type="domain" description="Cystatin" evidence="4">
    <location>
        <begin position="123"/>
        <end position="218"/>
    </location>
</feature>